<feature type="binding site" evidence="3">
    <location>
        <position position="76"/>
    </location>
    <ligand>
        <name>a divalent metal cation</name>
        <dbReference type="ChEBI" id="CHEBI:60240"/>
        <label>1</label>
    </ligand>
</feature>
<dbReference type="FunFam" id="3.20.20.140:FF:000005">
    <property type="entry name" value="TatD family hydrolase"/>
    <property type="match status" value="1"/>
</dbReference>
<organism evidence="4 5">
    <name type="scientific">Tritrichomonas foetus</name>
    <dbReference type="NCBI Taxonomy" id="1144522"/>
    <lineage>
        <taxon>Eukaryota</taxon>
        <taxon>Metamonada</taxon>
        <taxon>Parabasalia</taxon>
        <taxon>Tritrichomonadida</taxon>
        <taxon>Tritrichomonadidae</taxon>
        <taxon>Tritrichomonas</taxon>
    </lineage>
</organism>
<dbReference type="Gene3D" id="3.20.20.140">
    <property type="entry name" value="Metal-dependent hydrolases"/>
    <property type="match status" value="1"/>
</dbReference>
<dbReference type="SUPFAM" id="SSF51556">
    <property type="entry name" value="Metallo-dependent hydrolases"/>
    <property type="match status" value="1"/>
</dbReference>
<feature type="binding site" evidence="3">
    <location>
        <position position="74"/>
    </location>
    <ligand>
        <name>a divalent metal cation</name>
        <dbReference type="ChEBI" id="CHEBI:60240"/>
        <label>1</label>
    </ligand>
</feature>
<dbReference type="Proteomes" id="UP000179807">
    <property type="component" value="Unassembled WGS sequence"/>
</dbReference>
<name>A0A1J4KAG8_9EUKA</name>
<dbReference type="InterPro" id="IPR032466">
    <property type="entry name" value="Metal_Hydrolase"/>
</dbReference>
<evidence type="ECO:0000313" key="5">
    <source>
        <dbReference type="Proteomes" id="UP000179807"/>
    </source>
</evidence>
<dbReference type="NCBIfam" id="TIGR00010">
    <property type="entry name" value="YchF/TatD family DNA exonuclease"/>
    <property type="match status" value="1"/>
</dbReference>
<keyword evidence="2 4" id="KW-0378">Hydrolase</keyword>
<dbReference type="InterPro" id="IPR001130">
    <property type="entry name" value="TatD-like"/>
</dbReference>
<protein>
    <submittedName>
        <fullName evidence="4">Hydrolase, TatD family protein</fullName>
    </submittedName>
</protein>
<accession>A0A1J4KAG8</accession>
<proteinExistence type="predicted"/>
<reference evidence="4" key="1">
    <citation type="submission" date="2016-10" db="EMBL/GenBank/DDBJ databases">
        <authorList>
            <person name="Benchimol M."/>
            <person name="Almeida L.G."/>
            <person name="Vasconcelos A.T."/>
            <person name="Perreira-Neves A."/>
            <person name="Rosa I.A."/>
            <person name="Tasca T."/>
            <person name="Bogo M.R."/>
            <person name="de Souza W."/>
        </authorList>
    </citation>
    <scope>NUCLEOTIDE SEQUENCE [LARGE SCALE GENOMIC DNA]</scope>
    <source>
        <strain evidence="4">K</strain>
    </source>
</reference>
<dbReference type="OrthoDB" id="6079689at2759"/>
<dbReference type="GO" id="GO:0046872">
    <property type="term" value="F:metal ion binding"/>
    <property type="evidence" value="ECO:0007669"/>
    <property type="project" value="UniProtKB-KW"/>
</dbReference>
<gene>
    <name evidence="4" type="ORF">TRFO_05102</name>
</gene>
<evidence type="ECO:0000256" key="1">
    <source>
        <dbReference type="ARBA" id="ARBA00022723"/>
    </source>
</evidence>
<dbReference type="EMBL" id="MLAK01000682">
    <property type="protein sequence ID" value="OHT07962.1"/>
    <property type="molecule type" value="Genomic_DNA"/>
</dbReference>
<dbReference type="GO" id="GO:0016788">
    <property type="term" value="F:hydrolase activity, acting on ester bonds"/>
    <property type="evidence" value="ECO:0007669"/>
    <property type="project" value="InterPro"/>
</dbReference>
<dbReference type="CDD" id="cd01310">
    <property type="entry name" value="TatD_DNAse"/>
    <property type="match status" value="1"/>
</dbReference>
<dbReference type="Pfam" id="PF01026">
    <property type="entry name" value="TatD_DNase"/>
    <property type="match status" value="1"/>
</dbReference>
<dbReference type="PANTHER" id="PTHR46363:SF1">
    <property type="entry name" value="DEOXYRIBONUCLEASE TATDN2-RELATED"/>
    <property type="match status" value="1"/>
</dbReference>
<feature type="binding site" evidence="3">
    <location>
        <position position="200"/>
    </location>
    <ligand>
        <name>a divalent metal cation</name>
        <dbReference type="ChEBI" id="CHEBI:60240"/>
        <label>2</label>
    </ligand>
</feature>
<dbReference type="InterPro" id="IPR018228">
    <property type="entry name" value="DNase_TatD-rel_CS"/>
</dbReference>
<comment type="caution">
    <text evidence="4">The sequence shown here is derived from an EMBL/GenBank/DDBJ whole genome shotgun (WGS) entry which is preliminary data.</text>
</comment>
<feature type="binding site" evidence="3">
    <location>
        <position position="164"/>
    </location>
    <ligand>
        <name>a divalent metal cation</name>
        <dbReference type="ChEBI" id="CHEBI:60240"/>
        <label>1</label>
    </ligand>
</feature>
<keyword evidence="1 3" id="KW-0479">Metal-binding</keyword>
<keyword evidence="5" id="KW-1185">Reference proteome</keyword>
<dbReference type="RefSeq" id="XP_068361098.1">
    <property type="nucleotide sequence ID" value="XM_068492291.1"/>
</dbReference>
<dbReference type="PROSITE" id="PS01090">
    <property type="entry name" value="TATD_2"/>
    <property type="match status" value="1"/>
</dbReference>
<evidence type="ECO:0000256" key="2">
    <source>
        <dbReference type="ARBA" id="ARBA00022801"/>
    </source>
</evidence>
<dbReference type="InterPro" id="IPR015991">
    <property type="entry name" value="TatD/YcfH-like"/>
</dbReference>
<evidence type="ECO:0000256" key="3">
    <source>
        <dbReference type="PIRSR" id="PIRSR005902-1"/>
    </source>
</evidence>
<evidence type="ECO:0000313" key="4">
    <source>
        <dbReference type="EMBL" id="OHT07962.1"/>
    </source>
</evidence>
<feature type="binding site" evidence="3">
    <location>
        <position position="277"/>
    </location>
    <ligand>
        <name>a divalent metal cation</name>
        <dbReference type="ChEBI" id="CHEBI:60240"/>
        <label>1</label>
    </ligand>
</feature>
<dbReference type="PANTHER" id="PTHR46363">
    <property type="entry name" value="DEOXYRIBONUCLEASE TATDN2-RELATED"/>
    <property type="match status" value="1"/>
</dbReference>
<dbReference type="AlphaFoldDB" id="A0A1J4KAG8"/>
<dbReference type="GeneID" id="94826995"/>
<dbReference type="VEuPathDB" id="TrichDB:TRFO_05102"/>
<feature type="binding site" evidence="3">
    <location>
        <position position="225"/>
    </location>
    <ligand>
        <name>a divalent metal cation</name>
        <dbReference type="ChEBI" id="CHEBI:60240"/>
        <label>2</label>
    </ligand>
</feature>
<sequence>MLNFKFSFEYLDIKLEYRIYYFRISAYIHLRIRFIICYSFLSILFIKIKLTIQKVNKFDHFLAKMTDYPYVDCHCHLDAIYEKMKKPLEDSFEEFSAPWPKGFDGCLTTFSDTFEGAMRFIDDGHPLIFGALGLHPHGASRYNDEFEAKLIELLKHPKIRSLGEIGLDYHYTLSPKDVQKTVFEREIKLAVERNLPITIHTREAEEDTLEILKRAMPKDHFFHIHCFTDSYNFAEQVLKEWPNSFFGFTGVLTFKNSKEIQETCSKIPLDRILSETDGPYMAPIPFRGKAAWPGHIPHIIKKIAELHNVKEEEAAATLRENCRRIYHF</sequence>
<dbReference type="GO" id="GO:0004536">
    <property type="term" value="F:DNA nuclease activity"/>
    <property type="evidence" value="ECO:0007669"/>
    <property type="project" value="InterPro"/>
</dbReference>
<dbReference type="PIRSF" id="PIRSF005902">
    <property type="entry name" value="DNase_TatD"/>
    <property type="match status" value="1"/>
</dbReference>